<dbReference type="EMBL" id="JAPFFF010000015">
    <property type="protein sequence ID" value="KAK8866847.1"/>
    <property type="molecule type" value="Genomic_DNA"/>
</dbReference>
<comment type="caution">
    <text evidence="2">The sequence shown here is derived from an EMBL/GenBank/DDBJ whole genome shotgun (WGS) entry which is preliminary data.</text>
</comment>
<dbReference type="Proteomes" id="UP001470230">
    <property type="component" value="Unassembled WGS sequence"/>
</dbReference>
<sequence>MRFVGKFLNKLQTFPEYSNVASDIEKLQKEDGNILNGLQQAFGSSLNEYARLQETIFKNSLISFSDAQRLETEVMRKLFSSTSSLPNDMRQLNSYHDDILKKRKETSELQANLDKYEKAVISSRNELERAQKTSMSSSIKSKIQSTYESNCQKRQAAFEALESQKKQNAEFEVNYRKMFLQIITAAFESYMNAYARSMTELSNACLKMIENSNQIDISENDSSIQDLETRLQLLEAEPIDD</sequence>
<feature type="coiled-coil region" evidence="1">
    <location>
        <begin position="99"/>
        <end position="133"/>
    </location>
</feature>
<evidence type="ECO:0000256" key="1">
    <source>
        <dbReference type="SAM" id="Coils"/>
    </source>
</evidence>
<organism evidence="2 3">
    <name type="scientific">Tritrichomonas musculus</name>
    <dbReference type="NCBI Taxonomy" id="1915356"/>
    <lineage>
        <taxon>Eukaryota</taxon>
        <taxon>Metamonada</taxon>
        <taxon>Parabasalia</taxon>
        <taxon>Tritrichomonadida</taxon>
        <taxon>Tritrichomonadidae</taxon>
        <taxon>Tritrichomonas</taxon>
    </lineage>
</organism>
<protein>
    <recommendedName>
        <fullName evidence="4">BAR domain-containing protein</fullName>
    </recommendedName>
</protein>
<gene>
    <name evidence="2" type="ORF">M9Y10_009815</name>
</gene>
<proteinExistence type="predicted"/>
<accession>A0ABR2IQL2</accession>
<reference evidence="2 3" key="1">
    <citation type="submission" date="2024-04" db="EMBL/GenBank/DDBJ databases">
        <title>Tritrichomonas musculus Genome.</title>
        <authorList>
            <person name="Alves-Ferreira E."/>
            <person name="Grigg M."/>
            <person name="Lorenzi H."/>
            <person name="Galac M."/>
        </authorList>
    </citation>
    <scope>NUCLEOTIDE SEQUENCE [LARGE SCALE GENOMIC DNA]</scope>
    <source>
        <strain evidence="2 3">EAF2021</strain>
    </source>
</reference>
<name>A0ABR2IQL2_9EUKA</name>
<keyword evidence="3" id="KW-1185">Reference proteome</keyword>
<evidence type="ECO:0000313" key="3">
    <source>
        <dbReference type="Proteomes" id="UP001470230"/>
    </source>
</evidence>
<keyword evidence="1" id="KW-0175">Coiled coil</keyword>
<evidence type="ECO:0008006" key="4">
    <source>
        <dbReference type="Google" id="ProtNLM"/>
    </source>
</evidence>
<evidence type="ECO:0000313" key="2">
    <source>
        <dbReference type="EMBL" id="KAK8866847.1"/>
    </source>
</evidence>